<evidence type="ECO:0000313" key="1">
    <source>
        <dbReference type="EMBL" id="MBK1869256.1"/>
    </source>
</evidence>
<keyword evidence="2" id="KW-1185">Reference proteome</keyword>
<gene>
    <name evidence="1" type="ORF">JHL16_23045</name>
</gene>
<dbReference type="EMBL" id="JAENHL010000008">
    <property type="protein sequence ID" value="MBK1869256.1"/>
    <property type="molecule type" value="Genomic_DNA"/>
</dbReference>
<evidence type="ECO:0000313" key="2">
    <source>
        <dbReference type="Proteomes" id="UP000616151"/>
    </source>
</evidence>
<keyword evidence="1" id="KW-0456">Lyase</keyword>
<comment type="caution">
    <text evidence="1">The sequence shown here is derived from an EMBL/GenBank/DDBJ whole genome shotgun (WGS) entry which is preliminary data.</text>
</comment>
<accession>A0ACC5R9U9</accession>
<dbReference type="Proteomes" id="UP000616151">
    <property type="component" value="Unassembled WGS sequence"/>
</dbReference>
<organism evidence="1 2">
    <name type="scientific">Taklimakanibacter albus</name>
    <dbReference type="NCBI Taxonomy" id="2800327"/>
    <lineage>
        <taxon>Bacteria</taxon>
        <taxon>Pseudomonadati</taxon>
        <taxon>Pseudomonadota</taxon>
        <taxon>Alphaproteobacteria</taxon>
        <taxon>Hyphomicrobiales</taxon>
        <taxon>Aestuariivirgaceae</taxon>
        <taxon>Taklimakanibacter</taxon>
    </lineage>
</organism>
<protein>
    <submittedName>
        <fullName evidence="1">Aspartate ammonia-lyase</fullName>
        <ecNumber evidence="1">4.3.1.1</ecNumber>
    </submittedName>
</protein>
<name>A0ACC5R9U9_9HYPH</name>
<proteinExistence type="predicted"/>
<sequence length="435" mass="46049">MSEAFRAERDSLGLVMVPRERLYGAQTARAVANFPISGVSIATLPHLLTALAEVKIAAALANRDEGSLAPEKADAIIAVCREIVAGHHREEFVVDVFQGGAGTSTNMNMNEVVANLASLRLGGPVGADRLVHPNDEVNRSQSTNDAYATAARLSMVRASRDVQGALRELVEALRRKAEEFAAIPKLGRTQLQDAVGMTLGQEFGAFATTMGEDVSRLAEAENLFLEINLGGTAIGSGVAAGAVYRERVLEHLREVSGLAVVPASDLFEASWDMGAFMLQSGLLKRTAAKLSKIANDLRLLSSGPYGGFGEIRLPALQPGSSLMPGKVNPVAAEALNQVCFHVYGLDTTIGMAAEAGQLQLNAMEPVIVYSLHQAMGLLSTAVPTFIRTCVNDIRSDAERCQSNLAGSSAFATELVTSIGYEAAAKLVMERRPAAT</sequence>
<dbReference type="EC" id="4.3.1.1" evidence="1"/>
<reference evidence="1" key="1">
    <citation type="submission" date="2021-01" db="EMBL/GenBank/DDBJ databases">
        <authorList>
            <person name="Sun Q."/>
        </authorList>
    </citation>
    <scope>NUCLEOTIDE SEQUENCE</scope>
    <source>
        <strain evidence="1">YIM B02566</strain>
    </source>
</reference>